<keyword evidence="8 11" id="KW-0456">Lyase</keyword>
<dbReference type="InterPro" id="IPR007115">
    <property type="entry name" value="6-PTP_synth/QueD"/>
</dbReference>
<proteinExistence type="inferred from homology"/>
<gene>
    <name evidence="11" type="ordered locus">CT1437</name>
</gene>
<dbReference type="EC" id="4.1.2.50" evidence="4"/>
<dbReference type="UniPathway" id="UPA00391"/>
<evidence type="ECO:0000256" key="3">
    <source>
        <dbReference type="ARBA" id="ARBA00008900"/>
    </source>
</evidence>
<accession>Q8KCI4</accession>
<evidence type="ECO:0000256" key="2">
    <source>
        <dbReference type="ARBA" id="ARBA00005061"/>
    </source>
</evidence>
<reference evidence="11 12" key="1">
    <citation type="journal article" date="2002" name="Proc. Natl. Acad. Sci. U.S.A.">
        <title>The complete genome sequence of Chlorobium tepidum TLS, a photosynthetic, anaerobic, green-sulfur bacterium.</title>
        <authorList>
            <person name="Eisen J.A."/>
            <person name="Nelson K.E."/>
            <person name="Paulsen I.T."/>
            <person name="Heidelberg J.F."/>
            <person name="Wu M."/>
            <person name="Dodson R.J."/>
            <person name="Deboy R."/>
            <person name="Gwinn M.L."/>
            <person name="Nelson W.C."/>
            <person name="Haft D.H."/>
            <person name="Hickey E.K."/>
            <person name="Peterson J.D."/>
            <person name="Durkin A.S."/>
            <person name="Kolonay J.L."/>
            <person name="Yang F."/>
            <person name="Holt I."/>
            <person name="Umayam L.A."/>
            <person name="Mason T."/>
            <person name="Brenner M."/>
            <person name="Shea T.P."/>
            <person name="Parksey D."/>
            <person name="Nierman W.C."/>
            <person name="Feldblyum T.V."/>
            <person name="Hansen C.L."/>
            <person name="Craven M.B."/>
            <person name="Radune D."/>
            <person name="Vamathevan J."/>
            <person name="Khouri H."/>
            <person name="White O."/>
            <person name="Gruber T.M."/>
            <person name="Ketchum K.A."/>
            <person name="Venter J.C."/>
            <person name="Tettelin H."/>
            <person name="Bryant D.A."/>
            <person name="Fraser C.M."/>
        </authorList>
    </citation>
    <scope>NUCLEOTIDE SEQUENCE [LARGE SCALE GENOMIC DNA]</scope>
    <source>
        <strain evidence="12">ATCC 49652 / DSM 12025 / NBRC 103806 / TLS</strain>
    </source>
</reference>
<organism evidence="11 12">
    <name type="scientific">Chlorobaculum tepidum (strain ATCC 49652 / DSM 12025 / NBRC 103806 / TLS)</name>
    <name type="common">Chlorobium tepidum</name>
    <dbReference type="NCBI Taxonomy" id="194439"/>
    <lineage>
        <taxon>Bacteria</taxon>
        <taxon>Pseudomonadati</taxon>
        <taxon>Chlorobiota</taxon>
        <taxon>Chlorobiia</taxon>
        <taxon>Chlorobiales</taxon>
        <taxon>Chlorobiaceae</taxon>
        <taxon>Chlorobaculum</taxon>
    </lineage>
</organism>
<keyword evidence="7" id="KW-0862">Zinc</keyword>
<dbReference type="PATRIC" id="fig|194439.7.peg.1303"/>
<dbReference type="AlphaFoldDB" id="Q8KCI4"/>
<comment type="similarity">
    <text evidence="3">Belongs to the PTPS family. QueD subfamily.</text>
</comment>
<evidence type="ECO:0000256" key="6">
    <source>
        <dbReference type="ARBA" id="ARBA00022723"/>
    </source>
</evidence>
<comment type="cofactor">
    <cofactor evidence="1">
        <name>Zn(2+)</name>
        <dbReference type="ChEBI" id="CHEBI:29105"/>
    </cofactor>
</comment>
<evidence type="ECO:0000313" key="11">
    <source>
        <dbReference type="EMBL" id="AAM72665.1"/>
    </source>
</evidence>
<dbReference type="InterPro" id="IPR038418">
    <property type="entry name" value="6-PTP_synth/QueD_sf"/>
</dbReference>
<dbReference type="EMBL" id="AE006470">
    <property type="protein sequence ID" value="AAM72665.1"/>
    <property type="molecule type" value="Genomic_DNA"/>
</dbReference>
<dbReference type="EnsemblBacteria" id="AAM72665">
    <property type="protein sequence ID" value="AAM72665"/>
    <property type="gene ID" value="CT1437"/>
</dbReference>
<dbReference type="GO" id="GO:0070497">
    <property type="term" value="F:6-carboxytetrahydropterin synthase activity"/>
    <property type="evidence" value="ECO:0007669"/>
    <property type="project" value="UniProtKB-EC"/>
</dbReference>
<dbReference type="SUPFAM" id="SSF55620">
    <property type="entry name" value="Tetrahydrobiopterin biosynthesis enzymes-like"/>
    <property type="match status" value="1"/>
</dbReference>
<dbReference type="PANTHER" id="PTHR12589:SF7">
    <property type="entry name" value="6-PYRUVOYL TETRAHYDROBIOPTERIN SYNTHASE"/>
    <property type="match status" value="1"/>
</dbReference>
<dbReference type="HOGENOM" id="CLU_111016_1_1_10"/>
<evidence type="ECO:0000256" key="1">
    <source>
        <dbReference type="ARBA" id="ARBA00001947"/>
    </source>
</evidence>
<name>Q8KCI4_CHLTE</name>
<dbReference type="STRING" id="194439.CT1437"/>
<evidence type="ECO:0000256" key="8">
    <source>
        <dbReference type="ARBA" id="ARBA00023239"/>
    </source>
</evidence>
<keyword evidence="12" id="KW-1185">Reference proteome</keyword>
<dbReference type="KEGG" id="cte:CT1437"/>
<dbReference type="Gene3D" id="3.30.479.10">
    <property type="entry name" value="6-pyruvoyl tetrahydropterin synthase/QueD"/>
    <property type="match status" value="1"/>
</dbReference>
<evidence type="ECO:0000256" key="4">
    <source>
        <dbReference type="ARBA" id="ARBA00012982"/>
    </source>
</evidence>
<comment type="catalytic activity">
    <reaction evidence="10">
        <text>7,8-dihydroneopterin 3'-triphosphate + H2O = 6-carboxy-5,6,7,8-tetrahydropterin + triphosphate + acetaldehyde + 2 H(+)</text>
        <dbReference type="Rhea" id="RHEA:27966"/>
        <dbReference type="ChEBI" id="CHEBI:15343"/>
        <dbReference type="ChEBI" id="CHEBI:15377"/>
        <dbReference type="ChEBI" id="CHEBI:15378"/>
        <dbReference type="ChEBI" id="CHEBI:18036"/>
        <dbReference type="ChEBI" id="CHEBI:58462"/>
        <dbReference type="ChEBI" id="CHEBI:61032"/>
        <dbReference type="EC" id="4.1.2.50"/>
    </reaction>
</comment>
<dbReference type="GO" id="GO:0046872">
    <property type="term" value="F:metal ion binding"/>
    <property type="evidence" value="ECO:0007669"/>
    <property type="project" value="UniProtKB-KW"/>
</dbReference>
<dbReference type="Pfam" id="PF01242">
    <property type="entry name" value="PTPS"/>
    <property type="match status" value="1"/>
</dbReference>
<evidence type="ECO:0000256" key="7">
    <source>
        <dbReference type="ARBA" id="ARBA00022833"/>
    </source>
</evidence>
<dbReference type="Proteomes" id="UP000001007">
    <property type="component" value="Chromosome"/>
</dbReference>
<dbReference type="eggNOG" id="COG0720">
    <property type="taxonomic scope" value="Bacteria"/>
</dbReference>
<sequence length="178" mass="20315">MPSMIDLSGYPDSSVFYGKIYVHFVNISVNTTLRDTMLISRKIEIDYGHTLPNSFTFCNQLHGHRGVIVATVEGPVIDRAGDAEEGMVIDFKFLRQIMDEHIHDQLDHGFAVWKEDKEDLEFILKRNTRVLVTDAPPTAECLARWAFNQISGKLPEGVILKNLRWYETPNNWADYTGG</sequence>
<keyword evidence="6" id="KW-0479">Metal-binding</keyword>
<comment type="pathway">
    <text evidence="2">Purine metabolism; 7-cyano-7-deazaguanine biosynthesis.</text>
</comment>
<protein>
    <recommendedName>
        <fullName evidence="5">6-carboxy-5,6,7,8-tetrahydropterin synthase</fullName>
        <ecNumber evidence="4">4.1.2.50</ecNumber>
    </recommendedName>
    <alternativeName>
        <fullName evidence="9">Queuosine biosynthesis protein QueD</fullName>
    </alternativeName>
</protein>
<dbReference type="PANTHER" id="PTHR12589">
    <property type="entry name" value="PYRUVOYL TETRAHYDROBIOPTERIN SYNTHASE"/>
    <property type="match status" value="1"/>
</dbReference>
<evidence type="ECO:0000256" key="5">
    <source>
        <dbReference type="ARBA" id="ARBA00018141"/>
    </source>
</evidence>
<evidence type="ECO:0000256" key="9">
    <source>
        <dbReference type="ARBA" id="ARBA00031449"/>
    </source>
</evidence>
<evidence type="ECO:0000256" key="10">
    <source>
        <dbReference type="ARBA" id="ARBA00048807"/>
    </source>
</evidence>
<dbReference type="OrthoDB" id="9804698at2"/>
<evidence type="ECO:0000313" key="12">
    <source>
        <dbReference type="Proteomes" id="UP000001007"/>
    </source>
</evidence>